<dbReference type="eggNOG" id="COG3499">
    <property type="taxonomic scope" value="Bacteria"/>
</dbReference>
<sequence>MIGSFGDVIFVASAELIRTFQSFSRTTAARWAVHEIHLKYPKAEYIGPGQDSLSFTMRFDIRYGINPRTELDKLLDMSRSGTAQTLTIGGKGLGVGLWYIESINQTWTAVDNHGHVITAEAELTLKEYV</sequence>
<dbReference type="InterPro" id="IPR009734">
    <property type="entry name" value="Myoviridae_GpU"/>
</dbReference>
<dbReference type="Pfam" id="PF06995">
    <property type="entry name" value="Phage_P2_GpU"/>
    <property type="match status" value="1"/>
</dbReference>
<accession>A0A081NV29</accession>
<dbReference type="RefSeq" id="WP_036691548.1">
    <property type="nucleotide sequence ID" value="NZ_JNVM01000040.1"/>
</dbReference>
<comment type="caution">
    <text evidence="1">The sequence shown here is derived from an EMBL/GenBank/DDBJ whole genome shotgun (WGS) entry which is preliminary data.</text>
</comment>
<dbReference type="Proteomes" id="UP000028123">
    <property type="component" value="Unassembled WGS sequence"/>
</dbReference>
<name>A0A081NV29_9BACL</name>
<organism evidence="1 2">
    <name type="scientific">Paenibacillus tyrfis</name>
    <dbReference type="NCBI Taxonomy" id="1501230"/>
    <lineage>
        <taxon>Bacteria</taxon>
        <taxon>Bacillati</taxon>
        <taxon>Bacillota</taxon>
        <taxon>Bacilli</taxon>
        <taxon>Bacillales</taxon>
        <taxon>Paenibacillaceae</taxon>
        <taxon>Paenibacillus</taxon>
    </lineage>
</organism>
<keyword evidence="2" id="KW-1185">Reference proteome</keyword>
<gene>
    <name evidence="1" type="ORF">ET33_26375</name>
</gene>
<protein>
    <recommendedName>
        <fullName evidence="3">Phage tail protein</fullName>
    </recommendedName>
</protein>
<evidence type="ECO:0008006" key="3">
    <source>
        <dbReference type="Google" id="ProtNLM"/>
    </source>
</evidence>
<evidence type="ECO:0000313" key="1">
    <source>
        <dbReference type="EMBL" id="KEQ22302.1"/>
    </source>
</evidence>
<dbReference type="OrthoDB" id="9815316at2"/>
<dbReference type="EMBL" id="JNVM01000040">
    <property type="protein sequence ID" value="KEQ22302.1"/>
    <property type="molecule type" value="Genomic_DNA"/>
</dbReference>
<dbReference type="AlphaFoldDB" id="A0A081NV29"/>
<proteinExistence type="predicted"/>
<reference evidence="1 2" key="1">
    <citation type="submission" date="2014-06" db="EMBL/GenBank/DDBJ databases">
        <title>Draft genome sequence of Paenibacillus sp. MSt1.</title>
        <authorList>
            <person name="Aw Y.K."/>
            <person name="Ong K.S."/>
            <person name="Gan H.M."/>
            <person name="Lee S.M."/>
        </authorList>
    </citation>
    <scope>NUCLEOTIDE SEQUENCE [LARGE SCALE GENOMIC DNA]</scope>
    <source>
        <strain evidence="1 2">MSt1</strain>
    </source>
</reference>
<evidence type="ECO:0000313" key="2">
    <source>
        <dbReference type="Proteomes" id="UP000028123"/>
    </source>
</evidence>